<feature type="compositionally biased region" description="Acidic residues" evidence="4">
    <location>
        <begin position="575"/>
        <end position="591"/>
    </location>
</feature>
<dbReference type="GO" id="GO:0003677">
    <property type="term" value="F:DNA binding"/>
    <property type="evidence" value="ECO:0007669"/>
    <property type="project" value="InterPro"/>
</dbReference>
<feature type="region of interest" description="Disordered" evidence="4">
    <location>
        <begin position="543"/>
        <end position="649"/>
    </location>
</feature>
<dbReference type="Pfam" id="PF01388">
    <property type="entry name" value="ARID"/>
    <property type="match status" value="1"/>
</dbReference>
<reference evidence="6" key="1">
    <citation type="submission" date="2020-05" db="EMBL/GenBank/DDBJ databases">
        <title>Phylogenomic resolution of chytrid fungi.</title>
        <authorList>
            <person name="Stajich J.E."/>
            <person name="Amses K."/>
            <person name="Simmons R."/>
            <person name="Seto K."/>
            <person name="Myers J."/>
            <person name="Bonds A."/>
            <person name="Quandt C.A."/>
            <person name="Barry K."/>
            <person name="Liu P."/>
            <person name="Grigoriev I."/>
            <person name="Longcore J.E."/>
            <person name="James T.Y."/>
        </authorList>
    </citation>
    <scope>NUCLEOTIDE SEQUENCE</scope>
    <source>
        <strain evidence="6">JEL0513</strain>
    </source>
</reference>
<protein>
    <submittedName>
        <fullName evidence="6">AT-rich interactive domain-containing protein 2</fullName>
    </submittedName>
</protein>
<feature type="compositionally biased region" description="Polar residues" evidence="4">
    <location>
        <begin position="602"/>
        <end position="633"/>
    </location>
</feature>
<dbReference type="CDD" id="cd16100">
    <property type="entry name" value="ARID"/>
    <property type="match status" value="1"/>
</dbReference>
<dbReference type="GO" id="GO:0016586">
    <property type="term" value="C:RSC-type complex"/>
    <property type="evidence" value="ECO:0007669"/>
    <property type="project" value="TreeGrafter"/>
</dbReference>
<evidence type="ECO:0000313" key="6">
    <source>
        <dbReference type="EMBL" id="KAJ3122277.1"/>
    </source>
</evidence>
<dbReference type="SUPFAM" id="SSF46774">
    <property type="entry name" value="ARID-like"/>
    <property type="match status" value="1"/>
</dbReference>
<evidence type="ECO:0000256" key="2">
    <source>
        <dbReference type="ARBA" id="ARBA00023163"/>
    </source>
</evidence>
<keyword evidence="2" id="KW-0804">Transcription</keyword>
<dbReference type="SMART" id="SM00501">
    <property type="entry name" value="BRIGHT"/>
    <property type="match status" value="1"/>
</dbReference>
<proteinExistence type="predicted"/>
<feature type="compositionally biased region" description="Polar residues" evidence="4">
    <location>
        <begin position="554"/>
        <end position="567"/>
    </location>
</feature>
<dbReference type="InterPro" id="IPR001606">
    <property type="entry name" value="ARID_dom"/>
</dbReference>
<keyword evidence="7" id="KW-1185">Reference proteome</keyword>
<dbReference type="InterPro" id="IPR036431">
    <property type="entry name" value="ARID_dom_sf"/>
</dbReference>
<evidence type="ECO:0000256" key="1">
    <source>
        <dbReference type="ARBA" id="ARBA00023015"/>
    </source>
</evidence>
<dbReference type="InterPro" id="IPR052406">
    <property type="entry name" value="Chromatin_Remodeling_Comp"/>
</dbReference>
<evidence type="ECO:0000259" key="5">
    <source>
        <dbReference type="PROSITE" id="PS51011"/>
    </source>
</evidence>
<organism evidence="6 7">
    <name type="scientific">Physocladia obscura</name>
    <dbReference type="NCBI Taxonomy" id="109957"/>
    <lineage>
        <taxon>Eukaryota</taxon>
        <taxon>Fungi</taxon>
        <taxon>Fungi incertae sedis</taxon>
        <taxon>Chytridiomycota</taxon>
        <taxon>Chytridiomycota incertae sedis</taxon>
        <taxon>Chytridiomycetes</taxon>
        <taxon>Chytridiales</taxon>
        <taxon>Chytriomycetaceae</taxon>
        <taxon>Physocladia</taxon>
    </lineage>
</organism>
<accession>A0AAD5T0A8</accession>
<feature type="domain" description="ARID" evidence="5">
    <location>
        <begin position="13"/>
        <end position="105"/>
    </location>
</feature>
<dbReference type="PANTHER" id="PTHR22970">
    <property type="entry name" value="AT-RICH INTERACTIVE DOMAIN-CONTAINING PROTEIN 2"/>
    <property type="match status" value="1"/>
</dbReference>
<dbReference type="Proteomes" id="UP001211907">
    <property type="component" value="Unassembled WGS sequence"/>
</dbReference>
<gene>
    <name evidence="6" type="primary">ARID2</name>
    <name evidence="6" type="ORF">HK100_012063</name>
</gene>
<keyword evidence="1" id="KW-0805">Transcription regulation</keyword>
<dbReference type="SMART" id="SM01014">
    <property type="entry name" value="ARID"/>
    <property type="match status" value="1"/>
</dbReference>
<comment type="caution">
    <text evidence="6">The sequence shown here is derived from an EMBL/GenBank/DDBJ whole genome shotgun (WGS) entry which is preliminary data.</text>
</comment>
<dbReference type="Gene3D" id="3.30.160.60">
    <property type="entry name" value="Classic Zinc Finger"/>
    <property type="match status" value="1"/>
</dbReference>
<evidence type="ECO:0000256" key="3">
    <source>
        <dbReference type="ARBA" id="ARBA00023242"/>
    </source>
</evidence>
<keyword evidence="3" id="KW-0539">Nucleus</keyword>
<dbReference type="Gene3D" id="1.10.150.60">
    <property type="entry name" value="ARID DNA-binding domain"/>
    <property type="match status" value="1"/>
</dbReference>
<sequence>MRLRDTDEGIERTPQYYDFMMQLQQFHEECGTILQPEPILGGKKLDLYRIYLGVKMAGGFEKVTEDHGWQKICNPFEFPSTCTNSAYVVKKAYKQSIYNWVQVKELGVPISALKIDPSTKRGGDDEGNGPVKRVRAQQQHIPNAAAITTFVAPQRGNGAPIKVPEFAPDGILDVVLYSLPNLKMTLEKYLMGGSQNKLLLALQSGLSNEVDWAFNKLIRLSASFPPNFHVGSIAGLIDALIAHADPFFDILKLNTAVDNFETSPDHMRASELHKLPNFSEFSLFNSLEANQLMDRILQVMHILRNFSFTEMHIKFLIQQHHVLTIIAKSLALPNFSIYTALKHQSLDIFENMSTHIHLRGRHDFYLACLRKAIVDAPGDRALLLGSLRSLARLCGTDANHPHLCDIDQHVLERAWQLVCVRGDDELVYVALEFCYMFSCLGVEAVGRVVLAARPANIVGILVGFLKWNVEPPVVKGKKGVVAVPTQPQAQQLFTPMTTAPIISQQIVPQFQRDGAPSRPLQVLAPSGSVTPVRGNIVSRNASAIASPAPAKTSAEANSKLSVMSTAVSKKVATKEDEDVDIDGNDEEEEVLEEGKVEAKDTLLQSKQTANKQGPTPQTVSTPSFMDVFNSNSTQKKRGRPPKNKSEIDSYSAQLAQQMQQQQMMLLQQNPNMTPQEHQMMLSQLQQSHSAMLNTFIATRSSFAANGFTSTEKDEDGEDEEDAAIAAIEPSFECHWQTNGISCTSKFSNESDILKHMADDHFRIKTDSYSCNWQGCQAFHNTPGFRPIVFRHTRTHIGDSSKKAAAGPTKAFQQPLYKKPFKSGGIDGPDLIGTPLTALLILKNIARSQVNRDLFMPFEAEFALAMAERPKFSKIVAELMWELR</sequence>
<evidence type="ECO:0000256" key="4">
    <source>
        <dbReference type="SAM" id="MobiDB-lite"/>
    </source>
</evidence>
<name>A0AAD5T0A8_9FUNG</name>
<dbReference type="EMBL" id="JADGJH010000822">
    <property type="protein sequence ID" value="KAJ3122277.1"/>
    <property type="molecule type" value="Genomic_DNA"/>
</dbReference>
<dbReference type="PROSITE" id="PS51011">
    <property type="entry name" value="ARID"/>
    <property type="match status" value="1"/>
</dbReference>
<dbReference type="PANTHER" id="PTHR22970:SF14">
    <property type="entry name" value="AT-RICH INTERACTIVE DOMAIN-CONTAINING PROTEIN 2"/>
    <property type="match status" value="1"/>
</dbReference>
<evidence type="ECO:0000313" key="7">
    <source>
        <dbReference type="Proteomes" id="UP001211907"/>
    </source>
</evidence>
<dbReference type="AlphaFoldDB" id="A0AAD5T0A8"/>